<sequence>METGYWDKFGTSIDLMTWADLFADLDYRYVGKSQIRENGNVHTVGTIWLGHVLDPREPAHIFETALFPANDRCRVLRRYPSLDDAERGHRETVDDLAARHPGAEVVDVAADADLRLA</sequence>
<proteinExistence type="predicted"/>
<dbReference type="Proteomes" id="UP001597018">
    <property type="component" value="Unassembled WGS sequence"/>
</dbReference>
<name>A0ABW3FK55_9PSEU</name>
<dbReference type="RefSeq" id="WP_263250667.1">
    <property type="nucleotide sequence ID" value="NZ_BAABLT010000033.1"/>
</dbReference>
<keyword evidence="2" id="KW-1185">Reference proteome</keyword>
<organism evidence="1 2">
    <name type="scientific">Saccharopolyspora rosea</name>
    <dbReference type="NCBI Taxonomy" id="524884"/>
    <lineage>
        <taxon>Bacteria</taxon>
        <taxon>Bacillati</taxon>
        <taxon>Actinomycetota</taxon>
        <taxon>Actinomycetes</taxon>
        <taxon>Pseudonocardiales</taxon>
        <taxon>Pseudonocardiaceae</taxon>
        <taxon>Saccharopolyspora</taxon>
    </lineage>
</organism>
<comment type="caution">
    <text evidence="1">The sequence shown here is derived from an EMBL/GenBank/DDBJ whole genome shotgun (WGS) entry which is preliminary data.</text>
</comment>
<gene>
    <name evidence="1" type="ORF">ACFQ16_03870</name>
</gene>
<accession>A0ABW3FK55</accession>
<dbReference type="EMBL" id="JBHTIW010000002">
    <property type="protein sequence ID" value="MFD0918872.1"/>
    <property type="molecule type" value="Genomic_DNA"/>
</dbReference>
<protein>
    <submittedName>
        <fullName evidence="1">Uncharacterized protein</fullName>
    </submittedName>
</protein>
<reference evidence="2" key="1">
    <citation type="journal article" date="2019" name="Int. J. Syst. Evol. Microbiol.">
        <title>The Global Catalogue of Microorganisms (GCM) 10K type strain sequencing project: providing services to taxonomists for standard genome sequencing and annotation.</title>
        <authorList>
            <consortium name="The Broad Institute Genomics Platform"/>
            <consortium name="The Broad Institute Genome Sequencing Center for Infectious Disease"/>
            <person name="Wu L."/>
            <person name="Ma J."/>
        </authorList>
    </citation>
    <scope>NUCLEOTIDE SEQUENCE [LARGE SCALE GENOMIC DNA]</scope>
    <source>
        <strain evidence="2">CCUG 56401</strain>
    </source>
</reference>
<evidence type="ECO:0000313" key="1">
    <source>
        <dbReference type="EMBL" id="MFD0918872.1"/>
    </source>
</evidence>
<evidence type="ECO:0000313" key="2">
    <source>
        <dbReference type="Proteomes" id="UP001597018"/>
    </source>
</evidence>